<evidence type="ECO:0000256" key="1">
    <source>
        <dbReference type="SAM" id="MobiDB-lite"/>
    </source>
</evidence>
<keyword evidence="4" id="KW-1185">Reference proteome</keyword>
<dbReference type="InterPro" id="IPR049856">
    <property type="entry name" value="PfVFT1-like"/>
</dbReference>
<name>A0A2C6KJW9_9APIC</name>
<proteinExistence type="predicted"/>
<reference evidence="3 4" key="1">
    <citation type="journal article" date="2017" name="Int. J. Parasitol.">
        <title>The genome of the protozoan parasite Cystoisospora suis and a reverse vaccinology approach to identify vaccine candidates.</title>
        <authorList>
            <person name="Palmieri N."/>
            <person name="Shrestha A."/>
            <person name="Ruttkowski B."/>
            <person name="Beck T."/>
            <person name="Vogl C."/>
            <person name="Tomley F."/>
            <person name="Blake D.P."/>
            <person name="Joachim A."/>
        </authorList>
    </citation>
    <scope>NUCLEOTIDE SEQUENCE [LARGE SCALE GENOMIC DNA]</scope>
    <source>
        <strain evidence="3 4">Wien I</strain>
    </source>
</reference>
<dbReference type="Proteomes" id="UP000221165">
    <property type="component" value="Unassembled WGS sequence"/>
</dbReference>
<evidence type="ECO:0000313" key="4">
    <source>
        <dbReference type="Proteomes" id="UP000221165"/>
    </source>
</evidence>
<dbReference type="CDD" id="cd22854">
    <property type="entry name" value="PfVFT1-like"/>
    <property type="match status" value="1"/>
</dbReference>
<evidence type="ECO:0000313" key="3">
    <source>
        <dbReference type="EMBL" id="PHJ17419.1"/>
    </source>
</evidence>
<dbReference type="AlphaFoldDB" id="A0A2C6KJW9"/>
<feature type="transmembrane region" description="Helical" evidence="2">
    <location>
        <begin position="72"/>
        <end position="93"/>
    </location>
</feature>
<feature type="region of interest" description="Disordered" evidence="1">
    <location>
        <begin position="120"/>
        <end position="152"/>
    </location>
</feature>
<dbReference type="VEuPathDB" id="ToxoDB:CSUI_008761"/>
<keyword evidence="2" id="KW-1133">Transmembrane helix</keyword>
<dbReference type="GeneID" id="94432097"/>
<organism evidence="3 4">
    <name type="scientific">Cystoisospora suis</name>
    <dbReference type="NCBI Taxonomy" id="483139"/>
    <lineage>
        <taxon>Eukaryota</taxon>
        <taxon>Sar</taxon>
        <taxon>Alveolata</taxon>
        <taxon>Apicomplexa</taxon>
        <taxon>Conoidasida</taxon>
        <taxon>Coccidia</taxon>
        <taxon>Eucoccidiorida</taxon>
        <taxon>Eimeriorina</taxon>
        <taxon>Sarcocystidae</taxon>
        <taxon>Cystoisospora</taxon>
    </lineage>
</organism>
<keyword evidence="2" id="KW-0472">Membrane</keyword>
<protein>
    <submittedName>
        <fullName evidence="3">Transmembrane protein</fullName>
    </submittedName>
</protein>
<accession>A0A2C6KJW9</accession>
<dbReference type="RefSeq" id="XP_067919140.1">
    <property type="nucleotide sequence ID" value="XM_068068886.1"/>
</dbReference>
<feature type="region of interest" description="Disordered" evidence="1">
    <location>
        <begin position="369"/>
        <end position="394"/>
    </location>
</feature>
<keyword evidence="2 3" id="KW-0812">Transmembrane</keyword>
<dbReference type="OrthoDB" id="330264at2759"/>
<sequence>MKGCIFERIGDVFYDTTKRRGRRRRKEDEEEEKEARHHSFDFFSLSLLGSSSLRTSSVRKLTSRFFSSSSSFLSPFSLSHFFVLLLILLLASIQTPSPLFSNPSSLSSPPSFLLVNGASSSQISQGRKEEKTGAPVGQDRSRGGEGSLRSGQQTDKPVLLEYKANGAGGGPVACAQNLRDAVNGAISEISGTRALVEHLLRLWDSVPYVPVLVCPSSLFPFAPTLPWPKKAKLKDGDLLKDVLRTGTLTVASVGSKTISRGKVRLVFAQDRGDEGNYNPVEPTGFFPQYMRMIASTIGRHYGVDLSVHWVLYPSVEEAQKAVLDGKAHMTDIYFYLGQSTPGELQPLLHFYPTCPVVGSPAMLIVREDEWQGGSTSPSSSSLDGENKTSVSPDSRRGGLVYLNRRIDESKEDWERTVVFLSDDLAATVQHSLSSRALIHHARDMETALAMVSQRKALAVFVTGIVPTLPSPLRKVNANLLLAKGAWIKRTHALECMDDEHENQVSSYAKAKGSVAGFPGQAIQREKASVRKSGAISHRTSLSLWPLMVSLIYSTVSLWRK</sequence>
<comment type="caution">
    <text evidence="3">The sequence shown here is derived from an EMBL/GenBank/DDBJ whole genome shotgun (WGS) entry which is preliminary data.</text>
</comment>
<evidence type="ECO:0000256" key="2">
    <source>
        <dbReference type="SAM" id="Phobius"/>
    </source>
</evidence>
<gene>
    <name evidence="3" type="ORF">CSUI_008761</name>
</gene>
<dbReference type="EMBL" id="MIGC01004996">
    <property type="protein sequence ID" value="PHJ17419.1"/>
    <property type="molecule type" value="Genomic_DNA"/>
</dbReference>